<dbReference type="Pfam" id="PF00491">
    <property type="entry name" value="Arginase"/>
    <property type="match status" value="1"/>
</dbReference>
<dbReference type="PANTHER" id="PTHR11358">
    <property type="entry name" value="ARGINASE/AGMATINASE"/>
    <property type="match status" value="1"/>
</dbReference>
<dbReference type="RefSeq" id="WP_217747220.1">
    <property type="nucleotide sequence ID" value="NZ_JAHOEB010000013.1"/>
</dbReference>
<dbReference type="InterPro" id="IPR006035">
    <property type="entry name" value="Ureohydrolase"/>
</dbReference>
<dbReference type="GO" id="GO:0033389">
    <property type="term" value="P:putrescine biosynthetic process from arginine, via agmatine"/>
    <property type="evidence" value="ECO:0007669"/>
    <property type="project" value="TreeGrafter"/>
</dbReference>
<gene>
    <name evidence="2" type="ORF">KSV97_03095</name>
    <name evidence="3" type="ORF">KSW06_03275</name>
</gene>
<comment type="caution">
    <text evidence="2">The sequence shown here is derived from an EMBL/GenBank/DDBJ whole genome shotgun (WGS) entry which is preliminary data.</text>
</comment>
<evidence type="ECO:0000313" key="5">
    <source>
        <dbReference type="Proteomes" id="UP001197492"/>
    </source>
</evidence>
<dbReference type="AlphaFoldDB" id="A0AAW4MTL4"/>
<dbReference type="GO" id="GO:0008783">
    <property type="term" value="F:agmatinase activity"/>
    <property type="evidence" value="ECO:0007669"/>
    <property type="project" value="TreeGrafter"/>
</dbReference>
<sequence length="242" mass="28018">MRNYVFDFTHSYKGDYPQLTYYDCSDIEGTRLFCDQQAEKQLKEMISKNGISGIHFIDSGDYHYITKLMIDFIHEPFDLVLIDHHTDMQSSIVGDMLSCGNWAKKALQNPFLHRLYLIGPSKHDLKSVEQNKVLSFSIEELEQGATIPLETKYPVYISIDKDVLDEKYAMTNWNQGDMSLGMLEDVLAHFLKNCEVIGIDICGDDPDIDDYPTYIKAERINNFSDDALYQTAMKILKRRQKK</sequence>
<evidence type="ECO:0000313" key="3">
    <source>
        <dbReference type="EMBL" id="MBV3392287.1"/>
    </source>
</evidence>
<protein>
    <submittedName>
        <fullName evidence="2">Arginase family protein</fullName>
    </submittedName>
</protein>
<dbReference type="EMBL" id="JAHOEL010000013">
    <property type="protein sequence ID" value="MBV3392287.1"/>
    <property type="molecule type" value="Genomic_DNA"/>
</dbReference>
<accession>A0AAW4MTL4</accession>
<keyword evidence="5" id="KW-1185">Reference proteome</keyword>
<name>A0AAW4MTL4_9FIRM</name>
<dbReference type="PROSITE" id="PS51409">
    <property type="entry name" value="ARGINASE_2"/>
    <property type="match status" value="1"/>
</dbReference>
<comment type="similarity">
    <text evidence="1">Belongs to the arginase family.</text>
</comment>
<organism evidence="2 4">
    <name type="scientific">Catenibacterium mitsuokai</name>
    <dbReference type="NCBI Taxonomy" id="100886"/>
    <lineage>
        <taxon>Bacteria</taxon>
        <taxon>Bacillati</taxon>
        <taxon>Bacillota</taxon>
        <taxon>Erysipelotrichia</taxon>
        <taxon>Erysipelotrichales</taxon>
        <taxon>Coprobacillaceae</taxon>
        <taxon>Catenibacterium</taxon>
    </lineage>
</organism>
<dbReference type="GO" id="GO:0046872">
    <property type="term" value="F:metal ion binding"/>
    <property type="evidence" value="ECO:0007669"/>
    <property type="project" value="InterPro"/>
</dbReference>
<evidence type="ECO:0000313" key="4">
    <source>
        <dbReference type="Proteomes" id="UP001196408"/>
    </source>
</evidence>
<dbReference type="PANTHER" id="PTHR11358:SF41">
    <property type="entry name" value="ARGINASE"/>
    <property type="match status" value="1"/>
</dbReference>
<dbReference type="Proteomes" id="UP001197492">
    <property type="component" value="Unassembled WGS sequence"/>
</dbReference>
<evidence type="ECO:0000256" key="1">
    <source>
        <dbReference type="PROSITE-ProRule" id="PRU00742"/>
    </source>
</evidence>
<dbReference type="EMBL" id="JAHOEF010000012">
    <property type="protein sequence ID" value="MBV3382229.1"/>
    <property type="molecule type" value="Genomic_DNA"/>
</dbReference>
<proteinExistence type="inferred from homology"/>
<evidence type="ECO:0000313" key="2">
    <source>
        <dbReference type="EMBL" id="MBV3382229.1"/>
    </source>
</evidence>
<reference evidence="2 5" key="1">
    <citation type="submission" date="2021-06" db="EMBL/GenBank/DDBJ databases">
        <title>Collection of gut derived symbiotic bacterial strains cultured from healthy donors.</title>
        <authorList>
            <person name="Lin H."/>
            <person name="Littmann E."/>
            <person name="Pamer E.G."/>
        </authorList>
    </citation>
    <scope>NUCLEOTIDE SEQUENCE</scope>
    <source>
        <strain evidence="3 5">MSK.21.70</strain>
        <strain evidence="2">MSK.21.82</strain>
    </source>
</reference>
<dbReference type="Proteomes" id="UP001196408">
    <property type="component" value="Unassembled WGS sequence"/>
</dbReference>